<evidence type="ECO:0000313" key="2">
    <source>
        <dbReference type="Proteomes" id="UP000001312"/>
    </source>
</evidence>
<dbReference type="Proteomes" id="UP000001312">
    <property type="component" value="Unassembled WGS sequence"/>
</dbReference>
<dbReference type="InParanoid" id="A7EED9"/>
<gene>
    <name evidence="1" type="ORF">SS1G_03679</name>
</gene>
<reference evidence="2" key="1">
    <citation type="journal article" date="2011" name="PLoS Genet.">
        <title>Genomic analysis of the necrotrophic fungal pathogens Sclerotinia sclerotiorum and Botrytis cinerea.</title>
        <authorList>
            <person name="Amselem J."/>
            <person name="Cuomo C.A."/>
            <person name="van Kan J.A."/>
            <person name="Viaud M."/>
            <person name="Benito E.P."/>
            <person name="Couloux A."/>
            <person name="Coutinho P.M."/>
            <person name="de Vries R.P."/>
            <person name="Dyer P.S."/>
            <person name="Fillinger S."/>
            <person name="Fournier E."/>
            <person name="Gout L."/>
            <person name="Hahn M."/>
            <person name="Kohn L."/>
            <person name="Lapalu N."/>
            <person name="Plummer K.M."/>
            <person name="Pradier J.M."/>
            <person name="Quevillon E."/>
            <person name="Sharon A."/>
            <person name="Simon A."/>
            <person name="ten Have A."/>
            <person name="Tudzynski B."/>
            <person name="Tudzynski P."/>
            <person name="Wincker P."/>
            <person name="Andrew M."/>
            <person name="Anthouard V."/>
            <person name="Beever R.E."/>
            <person name="Beffa R."/>
            <person name="Benoit I."/>
            <person name="Bouzid O."/>
            <person name="Brault B."/>
            <person name="Chen Z."/>
            <person name="Choquer M."/>
            <person name="Collemare J."/>
            <person name="Cotton P."/>
            <person name="Danchin E.G."/>
            <person name="Da Silva C."/>
            <person name="Gautier A."/>
            <person name="Giraud C."/>
            <person name="Giraud T."/>
            <person name="Gonzalez C."/>
            <person name="Grossetete S."/>
            <person name="Guldener U."/>
            <person name="Henrissat B."/>
            <person name="Howlett B.J."/>
            <person name="Kodira C."/>
            <person name="Kretschmer M."/>
            <person name="Lappartient A."/>
            <person name="Leroch M."/>
            <person name="Levis C."/>
            <person name="Mauceli E."/>
            <person name="Neuveglise C."/>
            <person name="Oeser B."/>
            <person name="Pearson M."/>
            <person name="Poulain J."/>
            <person name="Poussereau N."/>
            <person name="Quesneville H."/>
            <person name="Rascle C."/>
            <person name="Schumacher J."/>
            <person name="Segurens B."/>
            <person name="Sexton A."/>
            <person name="Silva E."/>
            <person name="Sirven C."/>
            <person name="Soanes D.M."/>
            <person name="Talbot N.J."/>
            <person name="Templeton M."/>
            <person name="Yandava C."/>
            <person name="Yarden O."/>
            <person name="Zeng Q."/>
            <person name="Rollins J.A."/>
            <person name="Lebrun M.H."/>
            <person name="Dickman M."/>
        </authorList>
    </citation>
    <scope>NUCLEOTIDE SEQUENCE [LARGE SCALE GENOMIC DNA]</scope>
    <source>
        <strain evidence="2">ATCC 18683 / 1980 / Ss-1</strain>
    </source>
</reference>
<dbReference type="KEGG" id="ssl:SS1G_03679"/>
<organism evidence="1 2">
    <name type="scientific">Sclerotinia sclerotiorum (strain ATCC 18683 / 1980 / Ss-1)</name>
    <name type="common">White mold</name>
    <name type="synonym">Whetzelinia sclerotiorum</name>
    <dbReference type="NCBI Taxonomy" id="665079"/>
    <lineage>
        <taxon>Eukaryota</taxon>
        <taxon>Fungi</taxon>
        <taxon>Dikarya</taxon>
        <taxon>Ascomycota</taxon>
        <taxon>Pezizomycotina</taxon>
        <taxon>Leotiomycetes</taxon>
        <taxon>Helotiales</taxon>
        <taxon>Sclerotiniaceae</taxon>
        <taxon>Sclerotinia</taxon>
    </lineage>
</organism>
<accession>A7EED9</accession>
<name>A7EED9_SCLS1</name>
<dbReference type="GeneID" id="5491996"/>
<keyword evidence="2" id="KW-1185">Reference proteome</keyword>
<proteinExistence type="predicted"/>
<dbReference type="RefSeq" id="XP_001595590.1">
    <property type="nucleotide sequence ID" value="XM_001595540.1"/>
</dbReference>
<dbReference type="AlphaFoldDB" id="A7EED9"/>
<dbReference type="EMBL" id="CH476624">
    <property type="protein sequence ID" value="EDO01205.1"/>
    <property type="molecule type" value="Genomic_DNA"/>
</dbReference>
<protein>
    <submittedName>
        <fullName evidence="1">Uncharacterized protein</fullName>
    </submittedName>
</protein>
<sequence length="41" mass="4643">MAVVQVRGMKRTADFSFSWMNKQQTSGVGSCPTFHYQSETN</sequence>
<evidence type="ECO:0000313" key="1">
    <source>
        <dbReference type="EMBL" id="EDO01205.1"/>
    </source>
</evidence>
<dbReference type="HOGENOM" id="CLU_3279761_0_0_1"/>